<feature type="compositionally biased region" description="Polar residues" evidence="16">
    <location>
        <begin position="400"/>
        <end position="413"/>
    </location>
</feature>
<organism evidence="18 19">
    <name type="scientific">Chironomus riparius</name>
    <dbReference type="NCBI Taxonomy" id="315576"/>
    <lineage>
        <taxon>Eukaryota</taxon>
        <taxon>Metazoa</taxon>
        <taxon>Ecdysozoa</taxon>
        <taxon>Arthropoda</taxon>
        <taxon>Hexapoda</taxon>
        <taxon>Insecta</taxon>
        <taxon>Pterygota</taxon>
        <taxon>Neoptera</taxon>
        <taxon>Endopterygota</taxon>
        <taxon>Diptera</taxon>
        <taxon>Nematocera</taxon>
        <taxon>Chironomoidea</taxon>
        <taxon>Chironomidae</taxon>
        <taxon>Chironominae</taxon>
        <taxon>Chironomus</taxon>
    </lineage>
</organism>
<dbReference type="Pfam" id="PF17904">
    <property type="entry name" value="KH_9"/>
    <property type="match status" value="1"/>
</dbReference>
<feature type="compositionally biased region" description="Basic and acidic residues" evidence="16">
    <location>
        <begin position="414"/>
        <end position="428"/>
    </location>
</feature>
<dbReference type="InterPro" id="IPR041560">
    <property type="entry name" value="Tudor_FRM1"/>
</dbReference>
<dbReference type="GO" id="GO:0098793">
    <property type="term" value="C:presynapse"/>
    <property type="evidence" value="ECO:0007669"/>
    <property type="project" value="GOC"/>
</dbReference>
<dbReference type="Pfam" id="PF00013">
    <property type="entry name" value="KH_1"/>
    <property type="match status" value="2"/>
</dbReference>
<dbReference type="GO" id="GO:0043204">
    <property type="term" value="C:perikaryon"/>
    <property type="evidence" value="ECO:0007669"/>
    <property type="project" value="UniProtKB-SubCell"/>
</dbReference>
<dbReference type="GO" id="GO:1990904">
    <property type="term" value="C:ribonucleoprotein complex"/>
    <property type="evidence" value="ECO:0007669"/>
    <property type="project" value="UniProtKB-KW"/>
</dbReference>
<evidence type="ECO:0000256" key="11">
    <source>
        <dbReference type="ARBA" id="ARBA00023018"/>
    </source>
</evidence>
<keyword evidence="11" id="KW-0770">Synapse</keyword>
<keyword evidence="13" id="KW-0687">Ribonucleoprotein</keyword>
<evidence type="ECO:0000313" key="18">
    <source>
        <dbReference type="EMBL" id="CAG9807769.1"/>
    </source>
</evidence>
<evidence type="ECO:0000256" key="5">
    <source>
        <dbReference type="ARBA" id="ARBA00022490"/>
    </source>
</evidence>
<dbReference type="InterPro" id="IPR022034">
    <property type="entry name" value="FMR1-like_C_core"/>
</dbReference>
<feature type="domain" description="Agenet-like" evidence="17">
    <location>
        <begin position="62"/>
        <end position="114"/>
    </location>
</feature>
<evidence type="ECO:0000259" key="17">
    <source>
        <dbReference type="PROSITE" id="PS51641"/>
    </source>
</evidence>
<dbReference type="Pfam" id="PF12235">
    <property type="entry name" value="FXMRP1_C_core"/>
    <property type="match status" value="1"/>
</dbReference>
<dbReference type="GO" id="GO:0048170">
    <property type="term" value="P:positive regulation of long-term neuronal synaptic plasticity"/>
    <property type="evidence" value="ECO:0007669"/>
    <property type="project" value="TreeGrafter"/>
</dbReference>
<feature type="compositionally biased region" description="Polar residues" evidence="16">
    <location>
        <begin position="478"/>
        <end position="500"/>
    </location>
</feature>
<dbReference type="EMBL" id="OU895879">
    <property type="protein sequence ID" value="CAG9807769.1"/>
    <property type="molecule type" value="Genomic_DNA"/>
</dbReference>
<evidence type="ECO:0000256" key="12">
    <source>
        <dbReference type="ARBA" id="ARBA00023273"/>
    </source>
</evidence>
<dbReference type="Gene3D" id="2.30.30.140">
    <property type="match status" value="2"/>
</dbReference>
<feature type="compositionally biased region" description="Low complexity" evidence="16">
    <location>
        <begin position="556"/>
        <end position="579"/>
    </location>
</feature>
<evidence type="ECO:0000256" key="4">
    <source>
        <dbReference type="ARBA" id="ARBA00006633"/>
    </source>
</evidence>
<keyword evidence="9 15" id="KW-0694">RNA-binding</keyword>
<dbReference type="PANTHER" id="PTHR10603">
    <property type="entry name" value="FRAGILE X MENTAL RETARDATION SYNDROME-RELATED PROTEIN"/>
    <property type="match status" value="1"/>
</dbReference>
<evidence type="ECO:0000256" key="1">
    <source>
        <dbReference type="ARBA" id="ARBA00004210"/>
    </source>
</evidence>
<evidence type="ECO:0000256" key="2">
    <source>
        <dbReference type="ARBA" id="ARBA00004484"/>
    </source>
</evidence>
<comment type="similarity">
    <text evidence="4">Belongs to the FMR1 family.</text>
</comment>
<gene>
    <name evidence="18" type="ORF">CHIRRI_LOCUS10615</name>
</gene>
<feature type="region of interest" description="Disordered" evidence="16">
    <location>
        <begin position="398"/>
        <end position="666"/>
    </location>
</feature>
<feature type="compositionally biased region" description="Low complexity" evidence="16">
    <location>
        <begin position="443"/>
        <end position="453"/>
    </location>
</feature>
<evidence type="ECO:0000256" key="8">
    <source>
        <dbReference type="ARBA" id="ARBA00022845"/>
    </source>
</evidence>
<dbReference type="FunFam" id="3.30.1370.10:FF:000054">
    <property type="entry name" value="Fragile X mental retardation protein 1"/>
    <property type="match status" value="1"/>
</dbReference>
<dbReference type="GO" id="GO:0003730">
    <property type="term" value="F:mRNA 3'-UTR binding"/>
    <property type="evidence" value="ECO:0007669"/>
    <property type="project" value="TreeGrafter"/>
</dbReference>
<dbReference type="GO" id="GO:0048513">
    <property type="term" value="P:animal organ development"/>
    <property type="evidence" value="ECO:0007669"/>
    <property type="project" value="TreeGrafter"/>
</dbReference>
<dbReference type="CDD" id="cd20402">
    <property type="entry name" value="Tudor_Agenet_FMRP-like_rpt1"/>
    <property type="match status" value="1"/>
</dbReference>
<evidence type="ECO:0000256" key="10">
    <source>
        <dbReference type="ARBA" id="ARBA00022902"/>
    </source>
</evidence>
<dbReference type="OrthoDB" id="424249at2759"/>
<dbReference type="Pfam" id="PF18336">
    <property type="entry name" value="Tudor_FRX1"/>
    <property type="match status" value="1"/>
</dbReference>
<reference evidence="18" key="1">
    <citation type="submission" date="2022-01" db="EMBL/GenBank/DDBJ databases">
        <authorList>
            <person name="King R."/>
        </authorList>
    </citation>
    <scope>NUCLEOTIDE SEQUENCE</scope>
</reference>
<dbReference type="Proteomes" id="UP001153620">
    <property type="component" value="Chromosome 3"/>
</dbReference>
<dbReference type="GO" id="GO:0043005">
    <property type="term" value="C:neuron projection"/>
    <property type="evidence" value="ECO:0007669"/>
    <property type="project" value="UniProtKB-SubCell"/>
</dbReference>
<keyword evidence="19" id="KW-1185">Reference proteome</keyword>
<sequence>MYNIEVLGENGAWYKGMVNDVFEDGLLVSFENDWQPESKFLFNQIRLPPDTCSTQPNYVEGMEVEVFSRSNEREACGWWAAAIKMMKGDFFVVEYLGWDNKYTEIVSQDRLRIKNPNSTINNATYFRFEIQVPEELREYAKVEGVHKEFQKSSGAGFCRYDAQKGVLVLLSRSEACHKRALMMHDMHFRNLTQKAFLLKKTEEAARQLESTKLLITGGTKSSTIQRSGKNEYSGRVRFSDEFQVREDLMGLAIGAHGTNIQYARKLDGITNIELEETTCTFKITGETAEAVSKARSMLEYGEESVHVPRNLVGKVIGKNGRIIQEIVDKSGVVRVKIEGDNEPEPSTPREEGQVPFVFVGTIESIGNAKILLEYHLGHLKEVEQLRQEKQEIDQQLRAIQGSNMGSMQSFPTSRRSDRAYSTEYDSSRSNRGSNRGGRGGSNRGRNSMNSGGNPRYSNRRNDRGTGDETEEEYHRGGSYSNSGKYQGNARSSGQRGNFSQKPGGKGDLLRRRGGSIAKEDQPIRDGSSVDRESQSSNENTNRRRRRNNNTKNPTHSTNGNYNNSAVNNTSSTNANQSSSVDVNANEKTTAQSSNSSQQQQQQQQQQTTTSGNTNNNSSNTSSNGPPKLQRERTNRVGTSGGIRNKKPSNLPTNDKHGSEKLVNGSS</sequence>
<proteinExistence type="inferred from homology"/>
<dbReference type="CDD" id="cd22427">
    <property type="entry name" value="KH_I_FMR1_FXR_rpt3"/>
    <property type="match status" value="1"/>
</dbReference>
<dbReference type="InterPro" id="IPR040148">
    <property type="entry name" value="FMR1"/>
</dbReference>
<dbReference type="GO" id="GO:0010494">
    <property type="term" value="C:cytoplasmic stress granule"/>
    <property type="evidence" value="ECO:0007669"/>
    <property type="project" value="UniProtKB-SubCell"/>
</dbReference>
<dbReference type="GO" id="GO:0051028">
    <property type="term" value="P:mRNA transport"/>
    <property type="evidence" value="ECO:0007669"/>
    <property type="project" value="TreeGrafter"/>
</dbReference>
<dbReference type="GO" id="GO:0045182">
    <property type="term" value="F:translation regulator activity"/>
    <property type="evidence" value="ECO:0007669"/>
    <property type="project" value="TreeGrafter"/>
</dbReference>
<dbReference type="GO" id="GO:0045727">
    <property type="term" value="P:positive regulation of translation"/>
    <property type="evidence" value="ECO:0007669"/>
    <property type="project" value="TreeGrafter"/>
</dbReference>
<keyword evidence="12" id="KW-0966">Cell projection</keyword>
<feature type="domain" description="Agenet-like" evidence="17">
    <location>
        <begin position="4"/>
        <end position="48"/>
    </location>
</feature>
<dbReference type="GO" id="GO:0005634">
    <property type="term" value="C:nucleus"/>
    <property type="evidence" value="ECO:0007669"/>
    <property type="project" value="TreeGrafter"/>
</dbReference>
<dbReference type="CDD" id="cd22426">
    <property type="entry name" value="KH_I_FMR1_FXR_rpt2"/>
    <property type="match status" value="1"/>
</dbReference>
<dbReference type="GO" id="GO:0007399">
    <property type="term" value="P:nervous system development"/>
    <property type="evidence" value="ECO:0007669"/>
    <property type="project" value="UniProtKB-KW"/>
</dbReference>
<dbReference type="Pfam" id="PF05641">
    <property type="entry name" value="Agenet"/>
    <property type="match status" value="1"/>
</dbReference>
<dbReference type="Gene3D" id="3.30.1370.10">
    <property type="entry name" value="K Homology domain, type 1"/>
    <property type="match status" value="2"/>
</dbReference>
<evidence type="ECO:0000313" key="19">
    <source>
        <dbReference type="Proteomes" id="UP001153620"/>
    </source>
</evidence>
<keyword evidence="10" id="KW-0524">Neurogenesis</keyword>
<dbReference type="PROSITE" id="PS50084">
    <property type="entry name" value="KH_TYPE_1"/>
    <property type="match status" value="2"/>
</dbReference>
<reference evidence="18" key="2">
    <citation type="submission" date="2022-10" db="EMBL/GenBank/DDBJ databases">
        <authorList>
            <consortium name="ENA_rothamsted_submissions"/>
            <consortium name="culmorum"/>
            <person name="King R."/>
        </authorList>
    </citation>
    <scope>NUCLEOTIDE SEQUENCE</scope>
</reference>
<dbReference type="InterPro" id="IPR004087">
    <property type="entry name" value="KH_dom"/>
</dbReference>
<dbReference type="FunFam" id="3.30.1370.10:FF:000004">
    <property type="entry name" value="Fragile X mental retardation 1, isoform CRA_e"/>
    <property type="match status" value="1"/>
</dbReference>
<evidence type="ECO:0000256" key="7">
    <source>
        <dbReference type="ARBA" id="ARBA00022737"/>
    </source>
</evidence>
<evidence type="ECO:0000256" key="9">
    <source>
        <dbReference type="ARBA" id="ARBA00022884"/>
    </source>
</evidence>
<dbReference type="InterPro" id="IPR008395">
    <property type="entry name" value="Agenet-like_dom"/>
</dbReference>
<feature type="compositionally biased region" description="Basic and acidic residues" evidence="16">
    <location>
        <begin position="517"/>
        <end position="533"/>
    </location>
</feature>
<dbReference type="GO" id="GO:0043488">
    <property type="term" value="P:regulation of mRNA stability"/>
    <property type="evidence" value="ECO:0007669"/>
    <property type="project" value="TreeGrafter"/>
</dbReference>
<keyword evidence="5" id="KW-0963">Cytoplasm</keyword>
<evidence type="ECO:0000256" key="15">
    <source>
        <dbReference type="PROSITE-ProRule" id="PRU00117"/>
    </source>
</evidence>
<dbReference type="InterPro" id="IPR036612">
    <property type="entry name" value="KH_dom_type_1_sf"/>
</dbReference>
<dbReference type="SUPFAM" id="SSF54791">
    <property type="entry name" value="Eukaryotic type KH-domain (KH-domain type I)"/>
    <property type="match status" value="2"/>
</dbReference>
<feature type="compositionally biased region" description="Low complexity" evidence="16">
    <location>
        <begin position="588"/>
        <end position="623"/>
    </location>
</feature>
<dbReference type="PANTHER" id="PTHR10603:SF7">
    <property type="entry name" value="FRAGILE X MESSENGER RIBONUCLEOPROTEIN 1 HOMOLOG"/>
    <property type="match status" value="1"/>
</dbReference>
<evidence type="ECO:0000256" key="3">
    <source>
        <dbReference type="ARBA" id="ARBA00004487"/>
    </source>
</evidence>
<name>A0A9N9WSV8_9DIPT</name>
<dbReference type="InterPro" id="IPR040472">
    <property type="entry name" value="FMRP_KH0"/>
</dbReference>
<dbReference type="CDD" id="cd22425">
    <property type="entry name" value="KH_I_FMR1_FXR_rpt1"/>
    <property type="match status" value="1"/>
</dbReference>
<keyword evidence="8" id="KW-0810">Translation regulation</keyword>
<keyword evidence="7" id="KW-0677">Repeat</keyword>
<evidence type="ECO:0000256" key="14">
    <source>
        <dbReference type="ARBA" id="ARBA00034103"/>
    </source>
</evidence>
<comment type="subcellular location">
    <subcellularLocation>
        <location evidence="3">Cell projection</location>
        <location evidence="3">Neuron projection</location>
    </subcellularLocation>
    <subcellularLocation>
        <location evidence="1">Cytoplasm</location>
        <location evidence="1">Stress granule</location>
    </subcellularLocation>
    <subcellularLocation>
        <location evidence="2">Perikaryon</location>
    </subcellularLocation>
    <subcellularLocation>
        <location evidence="14">Synapse</location>
    </subcellularLocation>
</comment>
<evidence type="ECO:0000256" key="6">
    <source>
        <dbReference type="ARBA" id="ARBA00022491"/>
    </source>
</evidence>
<protein>
    <recommendedName>
        <fullName evidence="17">Agenet-like domain-containing protein</fullName>
    </recommendedName>
</protein>
<dbReference type="GO" id="GO:0099577">
    <property type="term" value="P:regulation of translation at presynapse, modulating synaptic transmission"/>
    <property type="evidence" value="ECO:0007669"/>
    <property type="project" value="TreeGrafter"/>
</dbReference>
<dbReference type="AlphaFoldDB" id="A0A9N9WSV8"/>
<evidence type="ECO:0000256" key="13">
    <source>
        <dbReference type="ARBA" id="ARBA00023274"/>
    </source>
</evidence>
<dbReference type="PROSITE" id="PS51641">
    <property type="entry name" value="AGENET_LIKE"/>
    <property type="match status" value="2"/>
</dbReference>
<evidence type="ECO:0000256" key="16">
    <source>
        <dbReference type="SAM" id="MobiDB-lite"/>
    </source>
</evidence>
<accession>A0A9N9WSV8</accession>
<keyword evidence="6" id="KW-0678">Repressor</keyword>
<dbReference type="InterPro" id="IPR004088">
    <property type="entry name" value="KH_dom_type_1"/>
</dbReference>
<dbReference type="SMART" id="SM00322">
    <property type="entry name" value="KH"/>
    <property type="match status" value="2"/>
</dbReference>